<protein>
    <recommendedName>
        <fullName evidence="2">LCCL domain-containing protein</fullName>
    </recommendedName>
</protein>
<name>A0A1B9IL13_9TREE</name>
<dbReference type="Gene3D" id="2.170.130.20">
    <property type="entry name" value="LCCL-like domain"/>
    <property type="match status" value="1"/>
</dbReference>
<dbReference type="InterPro" id="IPR051957">
    <property type="entry name" value="CRISP-LCCL_domain"/>
</dbReference>
<dbReference type="AlphaFoldDB" id="A0A1B9IL13"/>
<feature type="transmembrane region" description="Helical" evidence="1">
    <location>
        <begin position="369"/>
        <end position="390"/>
    </location>
</feature>
<keyword evidence="1" id="KW-0812">Transmembrane</keyword>
<sequence>MLIHATDGFSGRLRRITRPIRILTRRILGPSKPTSGHTELPGPSSSLTLSSTIGNRSWVYHPDSFFNSITILYGLYPFLLLWIGCFIILVRQQYYTPNTPQIISCNAAPWDDWPPDICGINGGNCKDDLESIDNQSFRCLGGCANSKLGNPRYVGAEKVDGTFLVIGGGDDEGTYRADSWLCPSALHSSLISPTLGGCINFHSLPYPNGYSNYQSSYSNNINSTSFEPFYPGAYRISSYGTSNGCLDLHYIVTGFNVFCLLLTVLLLKPPSSLLFIILLVGGYFHLVLFANPPSIPPNWETIFAGLPPILLAGYWFWKLSFKRTLAGFKDLPLELALWQGLGYWLGLESSTIFSKLPITRLGYDALDPAGVISLVCIVVVVVIVVAIQAWQMRKYGLLRYYLIRYIPLVPLLIILAFLPNYSLRLHHYLLAIIAIPVLSLPNRISLFGQAFALGLFLDGTGRWGWDGLIQLIGSLAGDANTGSFVPSFWSNLTTSTTIHFDPIESIEQIYNVTGFSVLVDDIQHSGNYANSSIDMNLLNLTQGIDHYLRIAYIANGTSLDFTDPVVWYANNSWSELWTGVSDGIGNITTDL</sequence>
<evidence type="ECO:0000313" key="4">
    <source>
        <dbReference type="Proteomes" id="UP000092583"/>
    </source>
</evidence>
<dbReference type="InterPro" id="IPR036609">
    <property type="entry name" value="LCCL_sf"/>
</dbReference>
<dbReference type="Pfam" id="PF03815">
    <property type="entry name" value="LCCL"/>
    <property type="match status" value="1"/>
</dbReference>
<reference evidence="4" key="2">
    <citation type="submission" date="2013-12" db="EMBL/GenBank/DDBJ databases">
        <title>Evolution of pathogenesis and genome organization in the Tremellales.</title>
        <authorList>
            <person name="Cuomo C."/>
            <person name="Litvintseva A."/>
            <person name="Heitman J."/>
            <person name="Chen Y."/>
            <person name="Sun S."/>
            <person name="Springer D."/>
            <person name="Dromer F."/>
            <person name="Young S."/>
            <person name="Zeng Q."/>
            <person name="Chapman S."/>
            <person name="Gujja S."/>
            <person name="Saif S."/>
            <person name="Birren B."/>
        </authorList>
    </citation>
    <scope>NUCLEOTIDE SEQUENCE [LARGE SCALE GENOMIC DNA]</scope>
    <source>
        <strain evidence="4">CBS 10435</strain>
    </source>
</reference>
<reference evidence="3 4" key="1">
    <citation type="submission" date="2013-07" db="EMBL/GenBank/DDBJ databases">
        <title>The Genome Sequence of Kwoniella mangroviensis CBS10435.</title>
        <authorList>
            <consortium name="The Broad Institute Genome Sequencing Platform"/>
            <person name="Cuomo C."/>
            <person name="Litvintseva A."/>
            <person name="Chen Y."/>
            <person name="Heitman J."/>
            <person name="Sun S."/>
            <person name="Springer D."/>
            <person name="Dromer F."/>
            <person name="Young S.K."/>
            <person name="Zeng Q."/>
            <person name="Gargeya S."/>
            <person name="Fitzgerald M."/>
            <person name="Abouelleil A."/>
            <person name="Alvarado L."/>
            <person name="Berlin A.M."/>
            <person name="Chapman S.B."/>
            <person name="Dewar J."/>
            <person name="Goldberg J."/>
            <person name="Griggs A."/>
            <person name="Gujja S."/>
            <person name="Hansen M."/>
            <person name="Howarth C."/>
            <person name="Imamovic A."/>
            <person name="Larimer J."/>
            <person name="McCowan C."/>
            <person name="Murphy C."/>
            <person name="Pearson M."/>
            <person name="Priest M."/>
            <person name="Roberts A."/>
            <person name="Saif S."/>
            <person name="Shea T."/>
            <person name="Sykes S."/>
            <person name="Wortman J."/>
            <person name="Nusbaum C."/>
            <person name="Birren B."/>
        </authorList>
    </citation>
    <scope>NUCLEOTIDE SEQUENCE [LARGE SCALE GENOMIC DNA]</scope>
    <source>
        <strain evidence="3 4">CBS 10435</strain>
    </source>
</reference>
<dbReference type="OrthoDB" id="441660at2759"/>
<keyword evidence="1" id="KW-0472">Membrane</keyword>
<proteinExistence type="predicted"/>
<evidence type="ECO:0000259" key="2">
    <source>
        <dbReference type="Pfam" id="PF03815"/>
    </source>
</evidence>
<organism evidence="3 4">
    <name type="scientific">Kwoniella mangroviensis CBS 10435</name>
    <dbReference type="NCBI Taxonomy" id="1331196"/>
    <lineage>
        <taxon>Eukaryota</taxon>
        <taxon>Fungi</taxon>
        <taxon>Dikarya</taxon>
        <taxon>Basidiomycota</taxon>
        <taxon>Agaricomycotina</taxon>
        <taxon>Tremellomycetes</taxon>
        <taxon>Tremellales</taxon>
        <taxon>Cryptococcaceae</taxon>
        <taxon>Kwoniella</taxon>
    </lineage>
</organism>
<keyword evidence="1" id="KW-1133">Transmembrane helix</keyword>
<accession>A0A1B9IL13</accession>
<dbReference type="PANTHER" id="PTHR31331:SF1">
    <property type="entry name" value="CYSTEINE RICH SECRETORY PROTEIN LCCL DOMAIN CONTAINING 2"/>
    <property type="match status" value="1"/>
</dbReference>
<dbReference type="Proteomes" id="UP000092583">
    <property type="component" value="Unassembled WGS sequence"/>
</dbReference>
<feature type="transmembrane region" description="Helical" evidence="1">
    <location>
        <begin position="425"/>
        <end position="441"/>
    </location>
</feature>
<dbReference type="SUPFAM" id="SSF69848">
    <property type="entry name" value="LCCL domain"/>
    <property type="match status" value="1"/>
</dbReference>
<feature type="transmembrane region" description="Helical" evidence="1">
    <location>
        <begin position="65"/>
        <end position="90"/>
    </location>
</feature>
<dbReference type="InterPro" id="IPR004043">
    <property type="entry name" value="LCCL"/>
</dbReference>
<dbReference type="PANTHER" id="PTHR31331">
    <property type="entry name" value="LCCL DOMAIN PROTEIN (AFU_ORTHOLOGUE AFUA_5G08630)"/>
    <property type="match status" value="1"/>
</dbReference>
<feature type="domain" description="LCCL" evidence="2">
    <location>
        <begin position="133"/>
        <end position="227"/>
    </location>
</feature>
<gene>
    <name evidence="3" type="ORF">L486_06001</name>
</gene>
<evidence type="ECO:0000313" key="3">
    <source>
        <dbReference type="EMBL" id="OCF56060.1"/>
    </source>
</evidence>
<evidence type="ECO:0000256" key="1">
    <source>
        <dbReference type="SAM" id="Phobius"/>
    </source>
</evidence>
<feature type="transmembrane region" description="Helical" evidence="1">
    <location>
        <begin position="402"/>
        <end position="419"/>
    </location>
</feature>
<feature type="transmembrane region" description="Helical" evidence="1">
    <location>
        <begin position="298"/>
        <end position="317"/>
    </location>
</feature>
<keyword evidence="4" id="KW-1185">Reference proteome</keyword>
<dbReference type="EMBL" id="KV700091">
    <property type="protein sequence ID" value="OCF56060.1"/>
    <property type="molecule type" value="Genomic_DNA"/>
</dbReference>